<dbReference type="PANTHER" id="PTHR46006:SF8">
    <property type="entry name" value="DH DOMAIN-CONTAINING PROTEIN"/>
    <property type="match status" value="1"/>
</dbReference>
<evidence type="ECO:0000313" key="5">
    <source>
        <dbReference type="EMBL" id="TNN17546.1"/>
    </source>
</evidence>
<dbReference type="STRING" id="6182.A0A4Z2DLY7"/>
<evidence type="ECO:0000259" key="4">
    <source>
        <dbReference type="PROSITE" id="PS50010"/>
    </source>
</evidence>
<dbReference type="OrthoDB" id="1716625at2759"/>
<dbReference type="GO" id="GO:0005737">
    <property type="term" value="C:cytoplasm"/>
    <property type="evidence" value="ECO:0007669"/>
    <property type="project" value="UniProtKB-SubCell"/>
</dbReference>
<organism evidence="5 6">
    <name type="scientific">Schistosoma japonicum</name>
    <name type="common">Blood fluke</name>
    <dbReference type="NCBI Taxonomy" id="6182"/>
    <lineage>
        <taxon>Eukaryota</taxon>
        <taxon>Metazoa</taxon>
        <taxon>Spiralia</taxon>
        <taxon>Lophotrochozoa</taxon>
        <taxon>Platyhelminthes</taxon>
        <taxon>Trematoda</taxon>
        <taxon>Digenea</taxon>
        <taxon>Strigeidida</taxon>
        <taxon>Schistosomatoidea</taxon>
        <taxon>Schistosomatidae</taxon>
        <taxon>Schistosoma</taxon>
    </lineage>
</organism>
<dbReference type="Gene3D" id="1.20.900.10">
    <property type="entry name" value="Dbl homology (DH) domain"/>
    <property type="match status" value="1"/>
</dbReference>
<dbReference type="InterPro" id="IPR035899">
    <property type="entry name" value="DBL_dom_sf"/>
</dbReference>
<dbReference type="SUPFAM" id="SSF48065">
    <property type="entry name" value="DBL homology domain (DH-domain)"/>
    <property type="match status" value="1"/>
</dbReference>
<evidence type="ECO:0000256" key="1">
    <source>
        <dbReference type="ARBA" id="ARBA00004496"/>
    </source>
</evidence>
<gene>
    <name evidence="5" type="ORF">EWB00_010983</name>
</gene>
<name>A0A4Z2DLY7_SCHJA</name>
<keyword evidence="6" id="KW-1185">Reference proteome</keyword>
<evidence type="ECO:0000256" key="2">
    <source>
        <dbReference type="ARBA" id="ARBA00022490"/>
    </source>
</evidence>
<dbReference type="PANTHER" id="PTHR46006">
    <property type="entry name" value="RHO GUANINE NUCLEOTIDE EXCHANGE FACTOR AT 64C, ISOFORM A"/>
    <property type="match status" value="1"/>
</dbReference>
<sequence length="595" mass="68205">MAQNESFCHSYGYLDINQGHFKSGCEGSQLHVSKHRSTPNLLTMSQSQMERIKIISEFCEGEEALVNDLKVVVKVYKHPLEKLGILSSTEINQLFYSIEAVIPIFEILANNISSEFNKYYGMPCIGTVLYFWLGLEIVTKPLPDYLDYGLNRYPYSASKYVKSICGSYVKKMPSSIKLLLDYSAHLYEARKHFEAFREQKPSFTDFLSRCSHANFSKRLDLWHFLECPKTRLIRYPLLLDRLIKLTPSTDPELSHLLVVRSALTCIVEELNRRIGEAMRNLYLKYIEFSVNLEYKDMVWRQKSLLLKGDLRTGIGEVTAFVFPQLMVITTSTRLDNTVRPISHLCNGRLSRRNTKLRVTTSPGRVSTSNRAPSPNVSSPTSEIYCHQWSLPSVFKTDSPIDLDNARPGKQLSKCSRLFRCLSSFMTLSSTKSEVPPFKGAASFTSTDATLTVEKYHVCFPPLILKEYILEDVTDDNIPLSVLKFPFSMEKTHQNLFRLFPCDDYLKRKSARRVKQSDLLHSYKKVMSKSSHEIKCFSSSSLNYSSLFLRKSPKTISRDFIFQASSSGDKKYWITTLIPLVHSYNQSKSCNNLVLI</sequence>
<dbReference type="GO" id="GO:0035025">
    <property type="term" value="P:positive regulation of Rho protein signal transduction"/>
    <property type="evidence" value="ECO:0007669"/>
    <property type="project" value="TreeGrafter"/>
</dbReference>
<keyword evidence="2" id="KW-0963">Cytoplasm</keyword>
<proteinExistence type="predicted"/>
<dbReference type="InterPro" id="IPR000219">
    <property type="entry name" value="DH_dom"/>
</dbReference>
<evidence type="ECO:0000313" key="6">
    <source>
        <dbReference type="Proteomes" id="UP000311919"/>
    </source>
</evidence>
<dbReference type="AlphaFoldDB" id="A0A4Z2DLY7"/>
<evidence type="ECO:0000256" key="3">
    <source>
        <dbReference type="SAM" id="MobiDB-lite"/>
    </source>
</evidence>
<dbReference type="PROSITE" id="PS50010">
    <property type="entry name" value="DH_2"/>
    <property type="match status" value="1"/>
</dbReference>
<accession>A0A4Z2DLY7</accession>
<dbReference type="Proteomes" id="UP000311919">
    <property type="component" value="Unassembled WGS sequence"/>
</dbReference>
<protein>
    <submittedName>
        <fullName evidence="5">Rho guanine nucleotide exchange factor 3 isoform 2</fullName>
    </submittedName>
</protein>
<dbReference type="SMART" id="SM00325">
    <property type="entry name" value="RhoGEF"/>
    <property type="match status" value="1"/>
</dbReference>
<comment type="subcellular location">
    <subcellularLocation>
        <location evidence="1">Cytoplasm</location>
    </subcellularLocation>
</comment>
<feature type="region of interest" description="Disordered" evidence="3">
    <location>
        <begin position="357"/>
        <end position="380"/>
    </location>
</feature>
<dbReference type="InterPro" id="IPR051480">
    <property type="entry name" value="Endocytic_GEF_Adapter"/>
</dbReference>
<dbReference type="EMBL" id="SKCS01000090">
    <property type="protein sequence ID" value="TNN17546.1"/>
    <property type="molecule type" value="Genomic_DNA"/>
</dbReference>
<reference evidence="5 6" key="1">
    <citation type="submission" date="2019-03" db="EMBL/GenBank/DDBJ databases">
        <title>An improved genome assembly of the fluke Schistosoma japonicum.</title>
        <authorList>
            <person name="Hu W."/>
            <person name="Luo F."/>
            <person name="Yin M."/>
            <person name="Mo X."/>
            <person name="Sun C."/>
            <person name="Wu Q."/>
            <person name="Zhu B."/>
            <person name="Xiang M."/>
            <person name="Wang J."/>
            <person name="Wang Y."/>
            <person name="Zhang T."/>
            <person name="Xu B."/>
            <person name="Zheng H."/>
            <person name="Feng Z."/>
        </authorList>
    </citation>
    <scope>NUCLEOTIDE SEQUENCE [LARGE SCALE GENOMIC DNA]</scope>
    <source>
        <strain evidence="5">HuSjv2</strain>
        <tissue evidence="5">Worms</tissue>
    </source>
</reference>
<dbReference type="GO" id="GO:0005085">
    <property type="term" value="F:guanyl-nucleotide exchange factor activity"/>
    <property type="evidence" value="ECO:0007669"/>
    <property type="project" value="InterPro"/>
</dbReference>
<comment type="caution">
    <text evidence="5">The sequence shown here is derived from an EMBL/GenBank/DDBJ whole genome shotgun (WGS) entry which is preliminary data.</text>
</comment>
<feature type="domain" description="DH" evidence="4">
    <location>
        <begin position="50"/>
        <end position="273"/>
    </location>
</feature>
<dbReference type="Pfam" id="PF00621">
    <property type="entry name" value="RhoGEF"/>
    <property type="match status" value="1"/>
</dbReference>